<reference evidence="1" key="2">
    <citation type="journal article" date="2024" name="Plant">
        <title>Genomic evolution and insights into agronomic trait innovations of Sesamum species.</title>
        <authorList>
            <person name="Miao H."/>
            <person name="Wang L."/>
            <person name="Qu L."/>
            <person name="Liu H."/>
            <person name="Sun Y."/>
            <person name="Le M."/>
            <person name="Wang Q."/>
            <person name="Wei S."/>
            <person name="Zheng Y."/>
            <person name="Lin W."/>
            <person name="Duan Y."/>
            <person name="Cao H."/>
            <person name="Xiong S."/>
            <person name="Wang X."/>
            <person name="Wei L."/>
            <person name="Li C."/>
            <person name="Ma Q."/>
            <person name="Ju M."/>
            <person name="Zhao R."/>
            <person name="Li G."/>
            <person name="Mu C."/>
            <person name="Tian Q."/>
            <person name="Mei H."/>
            <person name="Zhang T."/>
            <person name="Gao T."/>
            <person name="Zhang H."/>
        </authorList>
    </citation>
    <scope>NUCLEOTIDE SEQUENCE</scope>
    <source>
        <strain evidence="1">KEN1</strain>
    </source>
</reference>
<protein>
    <submittedName>
        <fullName evidence="1">Uncharacterized protein</fullName>
    </submittedName>
</protein>
<proteinExistence type="predicted"/>
<dbReference type="AlphaFoldDB" id="A0AAW2T7T5"/>
<evidence type="ECO:0000313" key="1">
    <source>
        <dbReference type="EMBL" id="KAL0400779.1"/>
    </source>
</evidence>
<dbReference type="EMBL" id="JACGWN010000015">
    <property type="protein sequence ID" value="KAL0400779.1"/>
    <property type="molecule type" value="Genomic_DNA"/>
</dbReference>
<organism evidence="1">
    <name type="scientific">Sesamum latifolium</name>
    <dbReference type="NCBI Taxonomy" id="2727402"/>
    <lineage>
        <taxon>Eukaryota</taxon>
        <taxon>Viridiplantae</taxon>
        <taxon>Streptophyta</taxon>
        <taxon>Embryophyta</taxon>
        <taxon>Tracheophyta</taxon>
        <taxon>Spermatophyta</taxon>
        <taxon>Magnoliopsida</taxon>
        <taxon>eudicotyledons</taxon>
        <taxon>Gunneridae</taxon>
        <taxon>Pentapetalae</taxon>
        <taxon>asterids</taxon>
        <taxon>lamiids</taxon>
        <taxon>Lamiales</taxon>
        <taxon>Pedaliaceae</taxon>
        <taxon>Sesamum</taxon>
    </lineage>
</organism>
<comment type="caution">
    <text evidence="1">The sequence shown here is derived from an EMBL/GenBank/DDBJ whole genome shotgun (WGS) entry which is preliminary data.</text>
</comment>
<feature type="non-terminal residue" evidence="1">
    <location>
        <position position="1"/>
    </location>
</feature>
<accession>A0AAW2T7T5</accession>
<name>A0AAW2T7T5_9LAMI</name>
<sequence length="58" mass="6614">IVGSSGRTEKKTRILSCQKSSQDQVVPQFQKRETIKIKMMIIEKDHLDDDVSLVTPLN</sequence>
<reference evidence="1" key="1">
    <citation type="submission" date="2020-06" db="EMBL/GenBank/DDBJ databases">
        <authorList>
            <person name="Li T."/>
            <person name="Hu X."/>
            <person name="Zhang T."/>
            <person name="Song X."/>
            <person name="Zhang H."/>
            <person name="Dai N."/>
            <person name="Sheng W."/>
            <person name="Hou X."/>
            <person name="Wei L."/>
        </authorList>
    </citation>
    <scope>NUCLEOTIDE SEQUENCE</scope>
    <source>
        <strain evidence="1">KEN1</strain>
        <tissue evidence="1">Leaf</tissue>
    </source>
</reference>
<gene>
    <name evidence="1" type="ORF">Slati_4107800</name>
</gene>